<evidence type="ECO:0000256" key="1">
    <source>
        <dbReference type="ARBA" id="ARBA00001139"/>
    </source>
</evidence>
<protein>
    <recommendedName>
        <fullName evidence="8">Probable malate:quinone oxidoreductase</fullName>
        <ecNumber evidence="8">1.1.5.4</ecNumber>
    </recommendedName>
    <alternativeName>
        <fullName evidence="8">MQO</fullName>
    </alternativeName>
    <alternativeName>
        <fullName evidence="8">Malate dehydrogenase [quinone]</fullName>
    </alternativeName>
</protein>
<dbReference type="Proteomes" id="UP000198915">
    <property type="component" value="Unassembled WGS sequence"/>
</dbReference>
<evidence type="ECO:0000256" key="6">
    <source>
        <dbReference type="ARBA" id="ARBA00022827"/>
    </source>
</evidence>
<dbReference type="InterPro" id="IPR036188">
    <property type="entry name" value="FAD/NAD-bd_sf"/>
</dbReference>
<dbReference type="InterPro" id="IPR006231">
    <property type="entry name" value="MQO"/>
</dbReference>
<dbReference type="Gene3D" id="3.50.50.60">
    <property type="entry name" value="FAD/NAD(P)-binding domain"/>
    <property type="match status" value="1"/>
</dbReference>
<evidence type="ECO:0000256" key="4">
    <source>
        <dbReference type="ARBA" id="ARBA00022532"/>
    </source>
</evidence>
<keyword evidence="4 8" id="KW-0816">Tricarboxylic acid cycle</keyword>
<dbReference type="NCBIfam" id="NF003603">
    <property type="entry name" value="PRK05257.1-1"/>
    <property type="match status" value="1"/>
</dbReference>
<dbReference type="Gene3D" id="3.30.9.10">
    <property type="entry name" value="D-Amino Acid Oxidase, subunit A, domain 2"/>
    <property type="match status" value="1"/>
</dbReference>
<dbReference type="NCBIfam" id="NF009875">
    <property type="entry name" value="PRK13339.1"/>
    <property type="match status" value="1"/>
</dbReference>
<dbReference type="STRING" id="1884381.SAMN05518846_11170"/>
<dbReference type="HAMAP" id="MF_00212">
    <property type="entry name" value="MQO"/>
    <property type="match status" value="1"/>
</dbReference>
<dbReference type="GO" id="GO:0006099">
    <property type="term" value="P:tricarboxylic acid cycle"/>
    <property type="evidence" value="ECO:0007669"/>
    <property type="project" value="UniProtKB-UniRule"/>
</dbReference>
<dbReference type="NCBIfam" id="TIGR01320">
    <property type="entry name" value="mal_quin_oxido"/>
    <property type="match status" value="1"/>
</dbReference>
<dbReference type="NCBIfam" id="NF003609">
    <property type="entry name" value="PRK05257.2-5"/>
    <property type="match status" value="1"/>
</dbReference>
<gene>
    <name evidence="8" type="primary">mqo</name>
    <name evidence="9" type="ORF">SAMN05518846_11170</name>
</gene>
<keyword evidence="6 8" id="KW-0274">FAD</keyword>
<comment type="cofactor">
    <cofactor evidence="2 8">
        <name>FAD</name>
        <dbReference type="ChEBI" id="CHEBI:57692"/>
    </cofactor>
</comment>
<name>A0A1I3YD76_9BACL</name>
<evidence type="ECO:0000256" key="5">
    <source>
        <dbReference type="ARBA" id="ARBA00022630"/>
    </source>
</evidence>
<accession>A0A1I3YD76</accession>
<evidence type="ECO:0000256" key="7">
    <source>
        <dbReference type="ARBA" id="ARBA00023002"/>
    </source>
</evidence>
<dbReference type="NCBIfam" id="NF003604">
    <property type="entry name" value="PRK05257.1-3"/>
    <property type="match status" value="1"/>
</dbReference>
<evidence type="ECO:0000313" key="9">
    <source>
        <dbReference type="EMBL" id="SFK29693.1"/>
    </source>
</evidence>
<dbReference type="RefSeq" id="WP_092271641.1">
    <property type="nucleotide sequence ID" value="NZ_BJOE01000073.1"/>
</dbReference>
<dbReference type="NCBIfam" id="NF003611">
    <property type="entry name" value="PRK05257.3-2"/>
    <property type="match status" value="1"/>
</dbReference>
<dbReference type="NCBIfam" id="NF003605">
    <property type="entry name" value="PRK05257.1-4"/>
    <property type="match status" value="1"/>
</dbReference>
<dbReference type="PANTHER" id="PTHR43104:SF2">
    <property type="entry name" value="L-2-HYDROXYGLUTARATE DEHYDROGENASE, MITOCHONDRIAL"/>
    <property type="match status" value="1"/>
</dbReference>
<dbReference type="GO" id="GO:0047545">
    <property type="term" value="F:(S)-2-hydroxyglutarate dehydrogenase activity"/>
    <property type="evidence" value="ECO:0007669"/>
    <property type="project" value="TreeGrafter"/>
</dbReference>
<dbReference type="NCBIfam" id="NF003610">
    <property type="entry name" value="PRK05257.3-1"/>
    <property type="match status" value="1"/>
</dbReference>
<dbReference type="SUPFAM" id="SSF51905">
    <property type="entry name" value="FAD/NAD(P)-binding domain"/>
    <property type="match status" value="1"/>
</dbReference>
<dbReference type="GeneID" id="301133564"/>
<dbReference type="Pfam" id="PF06039">
    <property type="entry name" value="Mqo"/>
    <property type="match status" value="1"/>
</dbReference>
<dbReference type="NCBIfam" id="NF003606">
    <property type="entry name" value="PRK05257.2-1"/>
    <property type="match status" value="1"/>
</dbReference>
<dbReference type="PANTHER" id="PTHR43104">
    <property type="entry name" value="L-2-HYDROXYGLUTARATE DEHYDROGENASE, MITOCHONDRIAL"/>
    <property type="match status" value="1"/>
</dbReference>
<comment type="pathway">
    <text evidence="3 8">Carbohydrate metabolism; tricarboxylic acid cycle; oxaloacetate from (S)-malate (quinone route): step 1/1.</text>
</comment>
<dbReference type="EC" id="1.1.5.4" evidence="8"/>
<sequence length="496" mass="54658">MSKTDVILIGAGIMSATLGSLLKELVPDWEITVFEKLAKAGEESSNEWNNAGTGHAALCELNYTSEKPDGSIDIKKAININEQFQLSKQFWSYLVNSKLIKNPEDFIMPLPHMSLVQGQKNVEFLKKRFEAMSKNPLFQGMEFSDDPEKLKEWLPLVMQGRTSNEPIAATKIDSGTDVNFGALTRMLFEHLQTKNVKINYGHSVDDIKRTSDGSWELKVKNVNTGSVERHTAKFVFIGGGGGSLHLLQKSGIPEGRHIGGFPVSGLFMVCKNQEIVEQHHAKVYGKAKVGAPPMSVPHLDTRYIDNKKSLLFGPFAGFSPKFLKTGSMLDLVTSVKPDNVLTMLAAGAKEMSLTKYLIQQVMLSKEQRMEELREFIPDAKSEDWDLVVAGQRVQVIKDTEAGGKGTLQFGTEVITAADGSIAALLGASPGASTAVHVMLEVITKCFPQQIKSWEPKIKEMIPTYGVSLMEHPELIEEIHTSTGRTLGLTRELALVK</sequence>
<dbReference type="EMBL" id="FORT01000011">
    <property type="protein sequence ID" value="SFK29693.1"/>
    <property type="molecule type" value="Genomic_DNA"/>
</dbReference>
<dbReference type="AlphaFoldDB" id="A0A1I3YD76"/>
<organism evidence="9 10">
    <name type="scientific">Brevibacillus centrosporus</name>
    <dbReference type="NCBI Taxonomy" id="54910"/>
    <lineage>
        <taxon>Bacteria</taxon>
        <taxon>Bacillati</taxon>
        <taxon>Bacillota</taxon>
        <taxon>Bacilli</taxon>
        <taxon>Bacillales</taxon>
        <taxon>Paenibacillaceae</taxon>
        <taxon>Brevibacillus</taxon>
    </lineage>
</organism>
<comment type="catalytic activity">
    <reaction evidence="1 8">
        <text>(S)-malate + a quinone = a quinol + oxaloacetate</text>
        <dbReference type="Rhea" id="RHEA:46012"/>
        <dbReference type="ChEBI" id="CHEBI:15589"/>
        <dbReference type="ChEBI" id="CHEBI:16452"/>
        <dbReference type="ChEBI" id="CHEBI:24646"/>
        <dbReference type="ChEBI" id="CHEBI:132124"/>
        <dbReference type="EC" id="1.1.5.4"/>
    </reaction>
</comment>
<evidence type="ECO:0000256" key="8">
    <source>
        <dbReference type="HAMAP-Rule" id="MF_00212"/>
    </source>
</evidence>
<comment type="similarity">
    <text evidence="8">Belongs to the MQO family.</text>
</comment>
<evidence type="ECO:0000256" key="2">
    <source>
        <dbReference type="ARBA" id="ARBA00001974"/>
    </source>
</evidence>
<evidence type="ECO:0000313" key="10">
    <source>
        <dbReference type="Proteomes" id="UP000198915"/>
    </source>
</evidence>
<dbReference type="UniPathway" id="UPA00223">
    <property type="reaction ID" value="UER01008"/>
</dbReference>
<reference evidence="10" key="1">
    <citation type="submission" date="2016-10" db="EMBL/GenBank/DDBJ databases">
        <authorList>
            <person name="Varghese N."/>
            <person name="Submissions S."/>
        </authorList>
    </citation>
    <scope>NUCLEOTIDE SEQUENCE [LARGE SCALE GENOMIC DNA]</scope>
    <source>
        <strain evidence="10">OK042</strain>
    </source>
</reference>
<keyword evidence="7 8" id="KW-0560">Oxidoreductase</keyword>
<proteinExistence type="inferred from homology"/>
<dbReference type="NCBIfam" id="NF003608">
    <property type="entry name" value="PRK05257.2-4"/>
    <property type="match status" value="1"/>
</dbReference>
<dbReference type="GO" id="GO:0008924">
    <property type="term" value="F:L-malate dehydrogenase (quinone) activity"/>
    <property type="evidence" value="ECO:0007669"/>
    <property type="project" value="UniProtKB-UniRule"/>
</dbReference>
<keyword evidence="5 8" id="KW-0285">Flavoprotein</keyword>
<evidence type="ECO:0000256" key="3">
    <source>
        <dbReference type="ARBA" id="ARBA00005012"/>
    </source>
</evidence>
<keyword evidence="10" id="KW-1185">Reference proteome</keyword>